<feature type="transmembrane region" description="Helical" evidence="3">
    <location>
        <begin position="164"/>
        <end position="186"/>
    </location>
</feature>
<protein>
    <submittedName>
        <fullName evidence="4">MFS transporter</fullName>
    </submittedName>
</protein>
<dbReference type="GO" id="GO:0005886">
    <property type="term" value="C:plasma membrane"/>
    <property type="evidence" value="ECO:0007669"/>
    <property type="project" value="UniProtKB-SubCell"/>
</dbReference>
<evidence type="ECO:0000256" key="3">
    <source>
        <dbReference type="SAM" id="Phobius"/>
    </source>
</evidence>
<comment type="caution">
    <text evidence="4">The sequence shown here is derived from an EMBL/GenBank/DDBJ whole genome shotgun (WGS) entry which is preliminary data.</text>
</comment>
<feature type="transmembrane region" description="Helical" evidence="3">
    <location>
        <begin position="68"/>
        <end position="88"/>
    </location>
</feature>
<keyword evidence="3" id="KW-0812">Transmembrane</keyword>
<dbReference type="OrthoDB" id="2527238at2"/>
<dbReference type="PANTHER" id="PTHR23526:SF2">
    <property type="entry name" value="MAJOR FACILITATOR SUPERFAMILY (MFS) PROFILE DOMAIN-CONTAINING PROTEIN"/>
    <property type="match status" value="1"/>
</dbReference>
<evidence type="ECO:0000313" key="5">
    <source>
        <dbReference type="Proteomes" id="UP000295636"/>
    </source>
</evidence>
<feature type="region of interest" description="Disordered" evidence="2">
    <location>
        <begin position="387"/>
        <end position="406"/>
    </location>
</feature>
<evidence type="ECO:0000256" key="2">
    <source>
        <dbReference type="SAM" id="MobiDB-lite"/>
    </source>
</evidence>
<sequence length="406" mass="44671">MKLSTRIYLDAALQNMKNVFFFTFLQVLIARLGATDFQITLSTSLPPLFCALSLAFLTRQLPVTRGVFLAGGYIRQFAFLCMAFSVLLPNPIPYLLFFWSVNAVSVMVSDAQKPALLRRWVAPGDFPKIFSNNKIIGIVIVTLGSFAIGQYLDAYNWMFPKNYLFSMLVGCVSTFAGMSLMAELAPREKQPIKLTMVRPFQECDRKMWWLGLNNAGIAMVTPLLVIYHVNVLKLSNTQIAYFVIIAGIVSTLLLPVARMCMERFGTMRVYATAIIGMALALLPYGFIGSFWLLLVIQGWVGVCLAVNEVASQTIMMKEAAKHRKEMVYFSDFQLVMNAGNGIGALMSGALLAVMPIWGCFVVIAAARLLFFFSIRSAASEDRQAAPAAISASQPVPQGAPAPTAKG</sequence>
<keyword evidence="5" id="KW-1185">Reference proteome</keyword>
<dbReference type="InterPro" id="IPR052528">
    <property type="entry name" value="Sugar_transport-like"/>
</dbReference>
<comment type="subcellular location">
    <subcellularLocation>
        <location evidence="1">Cell membrane</location>
        <topology evidence="1">Multi-pass membrane protein</topology>
    </subcellularLocation>
</comment>
<dbReference type="Pfam" id="PF07690">
    <property type="entry name" value="MFS_1"/>
    <property type="match status" value="1"/>
</dbReference>
<feature type="transmembrane region" description="Helical" evidence="3">
    <location>
        <begin position="207"/>
        <end position="227"/>
    </location>
</feature>
<organism evidence="4 5">
    <name type="scientific">Paenibacillus piri</name>
    <dbReference type="NCBI Taxonomy" id="2547395"/>
    <lineage>
        <taxon>Bacteria</taxon>
        <taxon>Bacillati</taxon>
        <taxon>Bacillota</taxon>
        <taxon>Bacilli</taxon>
        <taxon>Bacillales</taxon>
        <taxon>Paenibacillaceae</taxon>
        <taxon>Paenibacillus</taxon>
    </lineage>
</organism>
<dbReference type="InterPro" id="IPR011701">
    <property type="entry name" value="MFS"/>
</dbReference>
<dbReference type="GO" id="GO:0022857">
    <property type="term" value="F:transmembrane transporter activity"/>
    <property type="evidence" value="ECO:0007669"/>
    <property type="project" value="InterPro"/>
</dbReference>
<dbReference type="RefSeq" id="WP_133225121.1">
    <property type="nucleotide sequence ID" value="NZ_SMRT01000001.1"/>
</dbReference>
<dbReference type="SUPFAM" id="SSF103473">
    <property type="entry name" value="MFS general substrate transporter"/>
    <property type="match status" value="1"/>
</dbReference>
<accession>A0A4R5KWL3</accession>
<reference evidence="4 5" key="1">
    <citation type="submission" date="2019-03" db="EMBL/GenBank/DDBJ databases">
        <title>This is whole genome sequence of Paenibacillus sp MS74 strain.</title>
        <authorList>
            <person name="Trinh H.N."/>
        </authorList>
    </citation>
    <scope>NUCLEOTIDE SEQUENCE [LARGE SCALE GENOMIC DNA]</scope>
    <source>
        <strain evidence="4 5">MS74</strain>
    </source>
</reference>
<dbReference type="Proteomes" id="UP000295636">
    <property type="component" value="Unassembled WGS sequence"/>
</dbReference>
<keyword evidence="3" id="KW-1133">Transmembrane helix</keyword>
<keyword evidence="3" id="KW-0472">Membrane</keyword>
<feature type="transmembrane region" description="Helical" evidence="3">
    <location>
        <begin position="352"/>
        <end position="372"/>
    </location>
</feature>
<feature type="transmembrane region" description="Helical" evidence="3">
    <location>
        <begin position="269"/>
        <end position="287"/>
    </location>
</feature>
<dbReference type="AlphaFoldDB" id="A0A4R5KWL3"/>
<dbReference type="Gene3D" id="1.20.1250.20">
    <property type="entry name" value="MFS general substrate transporter like domains"/>
    <property type="match status" value="1"/>
</dbReference>
<name>A0A4R5KWL3_9BACL</name>
<gene>
    <name evidence="4" type="ORF">E1757_01895</name>
</gene>
<proteinExistence type="predicted"/>
<feature type="transmembrane region" description="Helical" evidence="3">
    <location>
        <begin position="132"/>
        <end position="152"/>
    </location>
</feature>
<feature type="compositionally biased region" description="Low complexity" evidence="2">
    <location>
        <begin position="387"/>
        <end position="396"/>
    </location>
</feature>
<evidence type="ECO:0000313" key="4">
    <source>
        <dbReference type="EMBL" id="TDG00412.1"/>
    </source>
</evidence>
<dbReference type="PANTHER" id="PTHR23526">
    <property type="entry name" value="INTEGRAL MEMBRANE TRANSPORT PROTEIN-RELATED"/>
    <property type="match status" value="1"/>
</dbReference>
<dbReference type="EMBL" id="SMRT01000001">
    <property type="protein sequence ID" value="TDG00412.1"/>
    <property type="molecule type" value="Genomic_DNA"/>
</dbReference>
<feature type="transmembrane region" description="Helical" evidence="3">
    <location>
        <begin position="239"/>
        <end position="257"/>
    </location>
</feature>
<evidence type="ECO:0000256" key="1">
    <source>
        <dbReference type="ARBA" id="ARBA00004651"/>
    </source>
</evidence>
<dbReference type="InterPro" id="IPR036259">
    <property type="entry name" value="MFS_trans_sf"/>
</dbReference>